<dbReference type="STRING" id="266264.Rmet_1726"/>
<dbReference type="Proteomes" id="UP000002429">
    <property type="component" value="Chromosome"/>
</dbReference>
<dbReference type="PIRSF" id="PIRSF017082">
    <property type="entry name" value="YflP"/>
    <property type="match status" value="1"/>
</dbReference>
<dbReference type="eggNOG" id="COG3181">
    <property type="taxonomic scope" value="Bacteria"/>
</dbReference>
<dbReference type="Gene3D" id="3.40.190.10">
    <property type="entry name" value="Periplasmic binding protein-like II"/>
    <property type="match status" value="1"/>
</dbReference>
<dbReference type="SUPFAM" id="SSF53850">
    <property type="entry name" value="Periplasmic binding protein-like II"/>
    <property type="match status" value="1"/>
</dbReference>
<dbReference type="HOGENOM" id="CLU_045683_0_0_4"/>
<evidence type="ECO:0000256" key="2">
    <source>
        <dbReference type="SAM" id="SignalP"/>
    </source>
</evidence>
<dbReference type="AlphaFoldDB" id="Q1LML9"/>
<gene>
    <name evidence="3" type="primary">bug</name>
    <name evidence="3" type="ordered locus">Rmet_1726</name>
</gene>
<name>Q1LML9_CUPMC</name>
<dbReference type="Pfam" id="PF03401">
    <property type="entry name" value="TctC"/>
    <property type="match status" value="1"/>
</dbReference>
<dbReference type="CDD" id="cd13578">
    <property type="entry name" value="PBP2_Bug27"/>
    <property type="match status" value="1"/>
</dbReference>
<feature type="chain" id="PRO_5004193570" evidence="2">
    <location>
        <begin position="34"/>
        <end position="337"/>
    </location>
</feature>
<keyword evidence="2" id="KW-0732">Signal</keyword>
<dbReference type="PANTHER" id="PTHR42928">
    <property type="entry name" value="TRICARBOXYLATE-BINDING PROTEIN"/>
    <property type="match status" value="1"/>
</dbReference>
<keyword evidence="3" id="KW-0675">Receptor</keyword>
<dbReference type="Gene3D" id="3.40.190.150">
    <property type="entry name" value="Bordetella uptake gene, domain 1"/>
    <property type="match status" value="1"/>
</dbReference>
<dbReference type="EMBL" id="CP000352">
    <property type="protein sequence ID" value="ABF08607.1"/>
    <property type="molecule type" value="Genomic_DNA"/>
</dbReference>
<reference evidence="4" key="1">
    <citation type="journal article" date="2010" name="PLoS ONE">
        <title>The complete genome sequence of Cupriavidus metallidurans strain CH34, a master survivalist in harsh and anthropogenic environments.</title>
        <authorList>
            <person name="Janssen P.J."/>
            <person name="Van Houdt R."/>
            <person name="Moors H."/>
            <person name="Monsieurs P."/>
            <person name="Morin N."/>
            <person name="Michaux A."/>
            <person name="Benotmane M.A."/>
            <person name="Leys N."/>
            <person name="Vallaeys T."/>
            <person name="Lapidus A."/>
            <person name="Monchy S."/>
            <person name="Medigue C."/>
            <person name="Taghavi S."/>
            <person name="McCorkle S."/>
            <person name="Dunn J."/>
            <person name="van der Lelie D."/>
            <person name="Mergeay M."/>
        </authorList>
    </citation>
    <scope>NUCLEOTIDE SEQUENCE [LARGE SCALE GENOMIC DNA]</scope>
    <source>
        <strain evidence="4">ATCC 43123 / DSM 2839 / NBRC 102507 / CH34</strain>
    </source>
</reference>
<comment type="similarity">
    <text evidence="1">Belongs to the UPF0065 (bug) family.</text>
</comment>
<protein>
    <submittedName>
        <fullName evidence="3">Extra-cytoplasmic Solute Receptor</fullName>
    </submittedName>
</protein>
<evidence type="ECO:0000256" key="1">
    <source>
        <dbReference type="ARBA" id="ARBA00006987"/>
    </source>
</evidence>
<proteinExistence type="inferred from homology"/>
<dbReference type="InterPro" id="IPR042100">
    <property type="entry name" value="Bug_dom1"/>
</dbReference>
<dbReference type="PANTHER" id="PTHR42928:SF5">
    <property type="entry name" value="BLR1237 PROTEIN"/>
    <property type="match status" value="1"/>
</dbReference>
<feature type="signal peptide" evidence="2">
    <location>
        <begin position="1"/>
        <end position="33"/>
    </location>
</feature>
<organism evidence="3 4">
    <name type="scientific">Cupriavidus metallidurans (strain ATCC 43123 / DSM 2839 / NBRC 102507 / CH34)</name>
    <name type="common">Ralstonia metallidurans</name>
    <dbReference type="NCBI Taxonomy" id="266264"/>
    <lineage>
        <taxon>Bacteria</taxon>
        <taxon>Pseudomonadati</taxon>
        <taxon>Pseudomonadota</taxon>
        <taxon>Betaproteobacteria</taxon>
        <taxon>Burkholderiales</taxon>
        <taxon>Burkholderiaceae</taxon>
        <taxon>Cupriavidus</taxon>
    </lineage>
</organism>
<dbReference type="InterPro" id="IPR005064">
    <property type="entry name" value="BUG"/>
</dbReference>
<evidence type="ECO:0000313" key="3">
    <source>
        <dbReference type="EMBL" id="ABF08607.1"/>
    </source>
</evidence>
<keyword evidence="4" id="KW-1185">Reference proteome</keyword>
<dbReference type="KEGG" id="rme:Rmet_1726"/>
<dbReference type="RefSeq" id="WP_011516460.1">
    <property type="nucleotide sequence ID" value="NC_007973.1"/>
</dbReference>
<evidence type="ECO:0000313" key="4">
    <source>
        <dbReference type="Proteomes" id="UP000002429"/>
    </source>
</evidence>
<sequence>MTAQKDSRRAARRRLVQAAILASGLMLAVPAMAQSASTQNWPSRPVRVVVPYPPGGVSDAVTRLVMQKLAERIGQPVVVENRPGANGMIGSDNVAKSAPDGYSLLVVVAAHAINPSLYQKMSYDPIRDLTGVSEIGRIPLLMVSSAQLPPKSVKELVSWGKAHPDQMTFASSGSGSGAHLAGELFSQGTGMTMTHVPYKGISPALPDLISGQVAVIFDSVQTMIPLAKAGKVRALAITNPRRWPAAPDVPTMAEAGYPNIMPSSWIGVLAPAKTPTAIIDKLSAELDAVVHAPDVQAKLIDYGIDPVGGKADQFQAFIKEEAGRWASVVQKAGIKLD</sequence>
<accession>Q1LML9</accession>